<keyword evidence="7" id="KW-0647">Proteasome</keyword>
<evidence type="ECO:0000313" key="8">
    <source>
        <dbReference type="Proteomes" id="UP001236723"/>
    </source>
</evidence>
<sequence>MAKSKLVLPQRIVGEMVKLAKTELPNECCGVLSGSNLQVTTFWPLKNEAQSPLYYRVSPGEYQNVKYEISRKNEQLIATFHSHPKTRATPSYTDRLNHPDQAILMLILSLKVNPPELKGYFIEDVHSYVPYPIVMNSQ</sequence>
<keyword evidence="5" id="KW-0482">Metalloprotease</keyword>
<reference evidence="7 8" key="1">
    <citation type="submission" date="2023-07" db="EMBL/GenBank/DDBJ databases">
        <title>Genomic Encyclopedia of Type Strains, Phase IV (KMG-IV): sequencing the most valuable type-strain genomes for metagenomic binning, comparative biology and taxonomic classification.</title>
        <authorList>
            <person name="Goeker M."/>
        </authorList>
    </citation>
    <scope>NUCLEOTIDE SEQUENCE [LARGE SCALE GENOMIC DNA]</scope>
    <source>
        <strain evidence="7 8">DSM 15448</strain>
    </source>
</reference>
<comment type="caution">
    <text evidence="7">The sequence shown here is derived from an EMBL/GenBank/DDBJ whole genome shotgun (WGS) entry which is preliminary data.</text>
</comment>
<protein>
    <submittedName>
        <fullName evidence="7">Proteasome lid subunit RPN8/RPN11</fullName>
    </submittedName>
</protein>
<organism evidence="7 8">
    <name type="scientific">Alkalibacillus filiformis</name>
    <dbReference type="NCBI Taxonomy" id="200990"/>
    <lineage>
        <taxon>Bacteria</taxon>
        <taxon>Bacillati</taxon>
        <taxon>Bacillota</taxon>
        <taxon>Bacilli</taxon>
        <taxon>Bacillales</taxon>
        <taxon>Bacillaceae</taxon>
        <taxon>Alkalibacillus</taxon>
    </lineage>
</organism>
<dbReference type="RefSeq" id="WP_307064868.1">
    <property type="nucleotide sequence ID" value="NZ_JAUSUP010000001.1"/>
</dbReference>
<dbReference type="CDD" id="cd08070">
    <property type="entry name" value="MPN_like"/>
    <property type="match status" value="1"/>
</dbReference>
<dbReference type="GO" id="GO:0000502">
    <property type="term" value="C:proteasome complex"/>
    <property type="evidence" value="ECO:0007669"/>
    <property type="project" value="UniProtKB-KW"/>
</dbReference>
<gene>
    <name evidence="7" type="ORF">J2R98_000009</name>
</gene>
<keyword evidence="4" id="KW-0862">Zinc</keyword>
<name>A0ABU0DP44_9BACI</name>
<keyword evidence="3" id="KW-0378">Hydrolase</keyword>
<evidence type="ECO:0000256" key="3">
    <source>
        <dbReference type="ARBA" id="ARBA00022801"/>
    </source>
</evidence>
<evidence type="ECO:0000259" key="6">
    <source>
        <dbReference type="SMART" id="SM00232"/>
    </source>
</evidence>
<dbReference type="InterPro" id="IPR000555">
    <property type="entry name" value="JAMM/MPN+_dom"/>
</dbReference>
<proteinExistence type="predicted"/>
<dbReference type="PANTHER" id="PTHR34858:SF1">
    <property type="entry name" value="CYSO-CYSTEINE PEPTIDASE"/>
    <property type="match status" value="1"/>
</dbReference>
<evidence type="ECO:0000256" key="5">
    <source>
        <dbReference type="ARBA" id="ARBA00023049"/>
    </source>
</evidence>
<dbReference type="InterPro" id="IPR051929">
    <property type="entry name" value="VirAsm_ModProt"/>
</dbReference>
<evidence type="ECO:0000256" key="2">
    <source>
        <dbReference type="ARBA" id="ARBA00022723"/>
    </source>
</evidence>
<feature type="domain" description="JAB1/MPN/MOV34 metalloenzyme" evidence="6">
    <location>
        <begin position="5"/>
        <end position="125"/>
    </location>
</feature>
<keyword evidence="2" id="KW-0479">Metal-binding</keyword>
<dbReference type="EMBL" id="JAUSUP010000001">
    <property type="protein sequence ID" value="MDQ0350206.1"/>
    <property type="molecule type" value="Genomic_DNA"/>
</dbReference>
<evidence type="ECO:0000313" key="7">
    <source>
        <dbReference type="EMBL" id="MDQ0350206.1"/>
    </source>
</evidence>
<dbReference type="Gene3D" id="3.40.140.10">
    <property type="entry name" value="Cytidine Deaminase, domain 2"/>
    <property type="match status" value="1"/>
</dbReference>
<dbReference type="PANTHER" id="PTHR34858">
    <property type="entry name" value="CYSO-CYSTEINE PEPTIDASE"/>
    <property type="match status" value="1"/>
</dbReference>
<dbReference type="SUPFAM" id="SSF102712">
    <property type="entry name" value="JAB1/MPN domain"/>
    <property type="match status" value="1"/>
</dbReference>
<dbReference type="InterPro" id="IPR028090">
    <property type="entry name" value="JAB_dom_prok"/>
</dbReference>
<dbReference type="SMART" id="SM00232">
    <property type="entry name" value="JAB_MPN"/>
    <property type="match status" value="1"/>
</dbReference>
<keyword evidence="1" id="KW-0645">Protease</keyword>
<evidence type="ECO:0000256" key="4">
    <source>
        <dbReference type="ARBA" id="ARBA00022833"/>
    </source>
</evidence>
<keyword evidence="8" id="KW-1185">Reference proteome</keyword>
<dbReference type="Pfam" id="PF14464">
    <property type="entry name" value="Prok-JAB"/>
    <property type="match status" value="1"/>
</dbReference>
<accession>A0ABU0DP44</accession>
<evidence type="ECO:0000256" key="1">
    <source>
        <dbReference type="ARBA" id="ARBA00022670"/>
    </source>
</evidence>
<dbReference type="Proteomes" id="UP001236723">
    <property type="component" value="Unassembled WGS sequence"/>
</dbReference>